<protein>
    <submittedName>
        <fullName evidence="2">Uncharacterized protein</fullName>
    </submittedName>
</protein>
<dbReference type="OMA" id="FPGPLCL"/>
<dbReference type="GeneTree" id="ENSGT00990000208225"/>
<accession>A0A8C0DFJ1</accession>
<feature type="region of interest" description="Disordered" evidence="1">
    <location>
        <begin position="33"/>
        <end position="54"/>
    </location>
</feature>
<proteinExistence type="predicted"/>
<evidence type="ECO:0000256" key="1">
    <source>
        <dbReference type="SAM" id="MobiDB-lite"/>
    </source>
</evidence>
<sequence>SVAPEARVLLGVPCVALTSTFLRPPCLTVRSSPRGLASGLRPRAARRVPAGPGSGALSLRTARRALSRCLW</sequence>
<organism evidence="2">
    <name type="scientific">Balaenoptera musculus</name>
    <name type="common">Blue whale</name>
    <dbReference type="NCBI Taxonomy" id="9771"/>
    <lineage>
        <taxon>Eukaryota</taxon>
        <taxon>Metazoa</taxon>
        <taxon>Chordata</taxon>
        <taxon>Craniata</taxon>
        <taxon>Vertebrata</taxon>
        <taxon>Euteleostomi</taxon>
        <taxon>Mammalia</taxon>
        <taxon>Eutheria</taxon>
        <taxon>Laurasiatheria</taxon>
        <taxon>Artiodactyla</taxon>
        <taxon>Whippomorpha</taxon>
        <taxon>Cetacea</taxon>
        <taxon>Mysticeti</taxon>
        <taxon>Balaenopteridae</taxon>
        <taxon>Balaenoptera</taxon>
    </lineage>
</organism>
<evidence type="ECO:0000313" key="2">
    <source>
        <dbReference type="Ensembl" id="ENSBMSP00010020077.1"/>
    </source>
</evidence>
<name>A0A8C0DFJ1_BALMU</name>
<dbReference type="AlphaFoldDB" id="A0A8C0DFJ1"/>
<feature type="compositionally biased region" description="Low complexity" evidence="1">
    <location>
        <begin position="39"/>
        <end position="54"/>
    </location>
</feature>
<dbReference type="Ensembl" id="ENSBMST00010022171.1">
    <property type="protein sequence ID" value="ENSBMSP00010020077.1"/>
    <property type="gene ID" value="ENSBMSG00010014609.1"/>
</dbReference>
<reference evidence="2" key="1">
    <citation type="submission" date="2023-09" db="UniProtKB">
        <authorList>
            <consortium name="Ensembl"/>
        </authorList>
    </citation>
    <scope>IDENTIFICATION</scope>
</reference>